<evidence type="ECO:0000313" key="1">
    <source>
        <dbReference type="EMBL" id="ERI04360.1"/>
    </source>
</evidence>
<sequence>MSSAYHTSKGIRIGHSGKGMGGMEHFSVGEWVKFPYNDKGKTLLLTGYVKEMNKAQMMMTVFVPTVKDGSAAAAARSGHFRVPLDVAEKIKELQLEPEDYDALLDMALDSKDENWFEELVYKRSKM</sequence>
<proteinExistence type="predicted"/>
<gene>
    <name evidence="1" type="ORF">HMPREF0083_06101</name>
</gene>
<keyword evidence="2" id="KW-1185">Reference proteome</keyword>
<organism evidence="1 2">
    <name type="scientific">Aneurinibacillus aneurinilyticus ATCC 12856</name>
    <dbReference type="NCBI Taxonomy" id="649747"/>
    <lineage>
        <taxon>Bacteria</taxon>
        <taxon>Bacillati</taxon>
        <taxon>Bacillota</taxon>
        <taxon>Bacilli</taxon>
        <taxon>Bacillales</taxon>
        <taxon>Paenibacillaceae</taxon>
        <taxon>Aneurinibacillus group</taxon>
        <taxon>Aneurinibacillus</taxon>
    </lineage>
</organism>
<reference evidence="1 2" key="1">
    <citation type="submission" date="2013-08" db="EMBL/GenBank/DDBJ databases">
        <authorList>
            <person name="Weinstock G."/>
            <person name="Sodergren E."/>
            <person name="Wylie T."/>
            <person name="Fulton L."/>
            <person name="Fulton R."/>
            <person name="Fronick C."/>
            <person name="O'Laughlin M."/>
            <person name="Godfrey J."/>
            <person name="Miner T."/>
            <person name="Herter B."/>
            <person name="Appelbaum E."/>
            <person name="Cordes M."/>
            <person name="Lek S."/>
            <person name="Wollam A."/>
            <person name="Pepin K.H."/>
            <person name="Palsikar V.B."/>
            <person name="Mitreva M."/>
            <person name="Wilson R.K."/>
        </authorList>
    </citation>
    <scope>NUCLEOTIDE SEQUENCE [LARGE SCALE GENOMIC DNA]</scope>
    <source>
        <strain evidence="1 2">ATCC 12856</strain>
    </source>
</reference>
<comment type="caution">
    <text evidence="1">The sequence shown here is derived from an EMBL/GenBank/DDBJ whole genome shotgun (WGS) entry which is preliminary data.</text>
</comment>
<accession>U1WP12</accession>
<evidence type="ECO:0000313" key="2">
    <source>
        <dbReference type="Proteomes" id="UP000016511"/>
    </source>
</evidence>
<dbReference type="EMBL" id="AWSJ01000388">
    <property type="protein sequence ID" value="ERI04360.1"/>
    <property type="molecule type" value="Genomic_DNA"/>
</dbReference>
<dbReference type="Proteomes" id="UP000016511">
    <property type="component" value="Unassembled WGS sequence"/>
</dbReference>
<dbReference type="AlphaFoldDB" id="U1WP12"/>
<protein>
    <recommendedName>
        <fullName evidence="3">IDEAL domain-containing protein</fullName>
    </recommendedName>
</protein>
<dbReference type="PATRIC" id="fig|649747.3.peg.5451"/>
<dbReference type="HOGENOM" id="CLU_1976957_0_0_9"/>
<name>U1WP12_ANEAE</name>
<evidence type="ECO:0008006" key="3">
    <source>
        <dbReference type="Google" id="ProtNLM"/>
    </source>
</evidence>